<dbReference type="Gene3D" id="3.40.50.620">
    <property type="entry name" value="HUPs"/>
    <property type="match status" value="1"/>
</dbReference>
<keyword evidence="5" id="KW-0819">tRNA processing</keyword>
<gene>
    <name evidence="10" type="ORF">METZ01_LOCUS81728</name>
</gene>
<dbReference type="SUPFAM" id="SSF52402">
    <property type="entry name" value="Adenine nucleotide alpha hydrolases-like"/>
    <property type="match status" value="1"/>
</dbReference>
<dbReference type="Pfam" id="PF01171">
    <property type="entry name" value="ATP_bind_3"/>
    <property type="match status" value="1"/>
</dbReference>
<dbReference type="InterPro" id="IPR012796">
    <property type="entry name" value="Lysidine-tRNA-synth_C"/>
</dbReference>
<evidence type="ECO:0000313" key="10">
    <source>
        <dbReference type="EMBL" id="SVA28874.1"/>
    </source>
</evidence>
<dbReference type="InterPro" id="IPR011063">
    <property type="entry name" value="TilS/TtcA_N"/>
</dbReference>
<evidence type="ECO:0000256" key="6">
    <source>
        <dbReference type="ARBA" id="ARBA00022741"/>
    </source>
</evidence>
<dbReference type="NCBIfam" id="TIGR02433">
    <property type="entry name" value="lysidine_TilS_C"/>
    <property type="match status" value="1"/>
</dbReference>
<keyword evidence="6" id="KW-0547">Nucleotide-binding</keyword>
<proteinExistence type="inferred from homology"/>
<reference evidence="10" key="1">
    <citation type="submission" date="2018-05" db="EMBL/GenBank/DDBJ databases">
        <authorList>
            <person name="Lanie J.A."/>
            <person name="Ng W.-L."/>
            <person name="Kazmierczak K.M."/>
            <person name="Andrzejewski T.M."/>
            <person name="Davidsen T.M."/>
            <person name="Wayne K.J."/>
            <person name="Tettelin H."/>
            <person name="Glass J.I."/>
            <person name="Rusch D."/>
            <person name="Podicherti R."/>
            <person name="Tsui H.-C.T."/>
            <person name="Winkler M.E."/>
        </authorList>
    </citation>
    <scope>NUCLEOTIDE SEQUENCE</scope>
</reference>
<dbReference type="EC" id="6.3.4.19" evidence="2"/>
<evidence type="ECO:0000256" key="3">
    <source>
        <dbReference type="ARBA" id="ARBA00022490"/>
    </source>
</evidence>
<evidence type="ECO:0000259" key="9">
    <source>
        <dbReference type="SMART" id="SM00977"/>
    </source>
</evidence>
<dbReference type="HAMAP" id="MF_01161">
    <property type="entry name" value="tRNA_Ile_lys_synt"/>
    <property type="match status" value="1"/>
</dbReference>
<dbReference type="InterPro" id="IPR012094">
    <property type="entry name" value="tRNA_Ile_lys_synt"/>
</dbReference>
<evidence type="ECO:0000256" key="5">
    <source>
        <dbReference type="ARBA" id="ARBA00022694"/>
    </source>
</evidence>
<dbReference type="GO" id="GO:0008033">
    <property type="term" value="P:tRNA processing"/>
    <property type="evidence" value="ECO:0007669"/>
    <property type="project" value="UniProtKB-KW"/>
</dbReference>
<comment type="catalytic activity">
    <reaction evidence="8">
        <text>cytidine(34) in tRNA(Ile2) + L-lysine + ATP = lysidine(34) in tRNA(Ile2) + AMP + diphosphate + H(+)</text>
        <dbReference type="Rhea" id="RHEA:43744"/>
        <dbReference type="Rhea" id="RHEA-COMP:10625"/>
        <dbReference type="Rhea" id="RHEA-COMP:10670"/>
        <dbReference type="ChEBI" id="CHEBI:15378"/>
        <dbReference type="ChEBI" id="CHEBI:30616"/>
        <dbReference type="ChEBI" id="CHEBI:32551"/>
        <dbReference type="ChEBI" id="CHEBI:33019"/>
        <dbReference type="ChEBI" id="CHEBI:82748"/>
        <dbReference type="ChEBI" id="CHEBI:83665"/>
        <dbReference type="ChEBI" id="CHEBI:456215"/>
        <dbReference type="EC" id="6.3.4.19"/>
    </reaction>
</comment>
<evidence type="ECO:0000256" key="1">
    <source>
        <dbReference type="ARBA" id="ARBA00004496"/>
    </source>
</evidence>
<dbReference type="InterPro" id="IPR012795">
    <property type="entry name" value="tRNA_Ile_lys_synt_N"/>
</dbReference>
<dbReference type="NCBIfam" id="TIGR02432">
    <property type="entry name" value="lysidine_TilS_N"/>
    <property type="match status" value="1"/>
</dbReference>
<evidence type="ECO:0000256" key="4">
    <source>
        <dbReference type="ARBA" id="ARBA00022598"/>
    </source>
</evidence>
<evidence type="ECO:0000256" key="7">
    <source>
        <dbReference type="ARBA" id="ARBA00022840"/>
    </source>
</evidence>
<keyword evidence="7" id="KW-0067">ATP-binding</keyword>
<dbReference type="PANTHER" id="PTHR43033">
    <property type="entry name" value="TRNA(ILE)-LYSIDINE SYNTHASE-RELATED"/>
    <property type="match status" value="1"/>
</dbReference>
<evidence type="ECO:0000256" key="2">
    <source>
        <dbReference type="ARBA" id="ARBA00013267"/>
    </source>
</evidence>
<comment type="subcellular location">
    <subcellularLocation>
        <location evidence="1">Cytoplasm</location>
    </subcellularLocation>
</comment>
<dbReference type="SMART" id="SM00977">
    <property type="entry name" value="TilS_C"/>
    <property type="match status" value="1"/>
</dbReference>
<dbReference type="GO" id="GO:0005737">
    <property type="term" value="C:cytoplasm"/>
    <property type="evidence" value="ECO:0007669"/>
    <property type="project" value="UniProtKB-SubCell"/>
</dbReference>
<dbReference type="InterPro" id="IPR014729">
    <property type="entry name" value="Rossmann-like_a/b/a_fold"/>
</dbReference>
<dbReference type="GO" id="GO:0032267">
    <property type="term" value="F:tRNA(Ile)-lysidine synthase activity"/>
    <property type="evidence" value="ECO:0007669"/>
    <property type="project" value="UniProtKB-EC"/>
</dbReference>
<feature type="domain" description="Lysidine-tRNA(Ile) synthetase C-terminal" evidence="9">
    <location>
        <begin position="367"/>
        <end position="439"/>
    </location>
</feature>
<dbReference type="AlphaFoldDB" id="A0A381ULK8"/>
<keyword evidence="3" id="KW-0963">Cytoplasm</keyword>
<dbReference type="GO" id="GO:0005524">
    <property type="term" value="F:ATP binding"/>
    <property type="evidence" value="ECO:0007669"/>
    <property type="project" value="UniProtKB-KW"/>
</dbReference>
<dbReference type="Pfam" id="PF11734">
    <property type="entry name" value="TilS_C"/>
    <property type="match status" value="1"/>
</dbReference>
<organism evidence="10">
    <name type="scientific">marine metagenome</name>
    <dbReference type="NCBI Taxonomy" id="408172"/>
    <lineage>
        <taxon>unclassified sequences</taxon>
        <taxon>metagenomes</taxon>
        <taxon>ecological metagenomes</taxon>
    </lineage>
</organism>
<dbReference type="EMBL" id="UINC01006659">
    <property type="protein sequence ID" value="SVA28874.1"/>
    <property type="molecule type" value="Genomic_DNA"/>
</dbReference>
<protein>
    <recommendedName>
        <fullName evidence="2">tRNA(Ile)-lysidine synthetase</fullName>
        <ecNumber evidence="2">6.3.4.19</ecNumber>
    </recommendedName>
</protein>
<accession>A0A381ULK8</accession>
<sequence>MKSLTFYSFYKKISEFLSTEKRLLIAISGGMDSMTLLHLALGLRPNHKLFGVHVNHGLRSKSKSEQKFVERLCINYNIPLFVKKINTHFHQKESVEMWARRLRYNAFSEAKKEFDCDYVMTAHHANDSVETIIMRLDDGCGIEGLRGIPKNNGVFIRPILTYKKSAIKDYIHKNKIDFIVDETNKDTSIKRNFVREKILKPWEEQSDDLIDRFINLSNKATDSINYMDIIISSISNDIKTSSDKFIIPDNLTKLLLPSQFVRLIKELLNETQISWRRHRWESLIKWKHSAKTGSTYKINKYWTILRDRKHFILNNSITMPVDIKIQKEGVYSFNDSYLSMYKTDRMDKNNDPMLEVIDWNSVSKKDLKLRTWKKGDRFKPLGMKNYKKVSDFLIDKKMDRFSKDNQLVLTADNEIVWVCGQRISEMVKITNKTSNFLKLSLSHSYK</sequence>
<dbReference type="PANTHER" id="PTHR43033:SF1">
    <property type="entry name" value="TRNA(ILE)-LYSIDINE SYNTHASE-RELATED"/>
    <property type="match status" value="1"/>
</dbReference>
<evidence type="ECO:0000256" key="8">
    <source>
        <dbReference type="ARBA" id="ARBA00048539"/>
    </source>
</evidence>
<dbReference type="SUPFAM" id="SSF56037">
    <property type="entry name" value="PheT/TilS domain"/>
    <property type="match status" value="1"/>
</dbReference>
<name>A0A381ULK8_9ZZZZ</name>
<dbReference type="CDD" id="cd01992">
    <property type="entry name" value="TilS_N"/>
    <property type="match status" value="1"/>
</dbReference>
<keyword evidence="4" id="KW-0436">Ligase</keyword>